<sequence length="96" mass="11017">MSDHRDALADIMRLCATSRTYTRRVQNINEVAMVALGMTANQRHAQHLEILDRIGDQPFKDAYMKRKARREEKFSTLLEAAQHEDAFGAYHLDGAQ</sequence>
<protein>
    <submittedName>
        <fullName evidence="1">Uncharacterized protein</fullName>
    </submittedName>
</protein>
<evidence type="ECO:0000313" key="1">
    <source>
        <dbReference type="EMBL" id="MRW88820.1"/>
    </source>
</evidence>
<keyword evidence="2" id="KW-1185">Reference proteome</keyword>
<proteinExistence type="predicted"/>
<gene>
    <name evidence="1" type="ORF">GJ699_02345</name>
</gene>
<dbReference type="EMBL" id="WKJK01000001">
    <property type="protein sequence ID" value="MRW88820.1"/>
    <property type="molecule type" value="Genomic_DNA"/>
</dbReference>
<dbReference type="Proteomes" id="UP000433309">
    <property type="component" value="Unassembled WGS sequence"/>
</dbReference>
<reference evidence="1 2" key="1">
    <citation type="submission" date="2019-11" db="EMBL/GenBank/DDBJ databases">
        <title>Novel species isolated from a subtropical stream in China.</title>
        <authorList>
            <person name="Lu H."/>
        </authorList>
    </citation>
    <scope>NUCLEOTIDE SEQUENCE [LARGE SCALE GENOMIC DNA]</scope>
    <source>
        <strain evidence="1 2">FT80W</strain>
    </source>
</reference>
<name>A0A6I2KTZ6_9BURK</name>
<comment type="caution">
    <text evidence="1">The sequence shown here is derived from an EMBL/GenBank/DDBJ whole genome shotgun (WGS) entry which is preliminary data.</text>
</comment>
<dbReference type="AlphaFoldDB" id="A0A6I2KTZ6"/>
<dbReference type="RefSeq" id="WP_154372693.1">
    <property type="nucleotide sequence ID" value="NZ_WKJK01000001.1"/>
</dbReference>
<evidence type="ECO:0000313" key="2">
    <source>
        <dbReference type="Proteomes" id="UP000433309"/>
    </source>
</evidence>
<organism evidence="1 2">
    <name type="scientific">Duganella guangzhouensis</name>
    <dbReference type="NCBI Taxonomy" id="2666084"/>
    <lineage>
        <taxon>Bacteria</taxon>
        <taxon>Pseudomonadati</taxon>
        <taxon>Pseudomonadota</taxon>
        <taxon>Betaproteobacteria</taxon>
        <taxon>Burkholderiales</taxon>
        <taxon>Oxalobacteraceae</taxon>
        <taxon>Telluria group</taxon>
        <taxon>Duganella</taxon>
    </lineage>
</organism>
<accession>A0A6I2KTZ6</accession>